<dbReference type="NCBIfam" id="TIGR00254">
    <property type="entry name" value="GGDEF"/>
    <property type="match status" value="1"/>
</dbReference>
<proteinExistence type="predicted"/>
<dbReference type="InterPro" id="IPR000160">
    <property type="entry name" value="GGDEF_dom"/>
</dbReference>
<evidence type="ECO:0000313" key="7">
    <source>
        <dbReference type="Proteomes" id="UP001519288"/>
    </source>
</evidence>
<dbReference type="InterPro" id="IPR029787">
    <property type="entry name" value="Nucleotide_cyclase"/>
</dbReference>
<dbReference type="Gene3D" id="3.20.20.450">
    <property type="entry name" value="EAL domain"/>
    <property type="match status" value="1"/>
</dbReference>
<feature type="domain" description="PAC" evidence="3">
    <location>
        <begin position="111"/>
        <end position="163"/>
    </location>
</feature>
<dbReference type="PROSITE" id="PS50113">
    <property type="entry name" value="PAC"/>
    <property type="match status" value="2"/>
</dbReference>
<dbReference type="Pfam" id="PF00563">
    <property type="entry name" value="EAL"/>
    <property type="match status" value="1"/>
</dbReference>
<protein>
    <submittedName>
        <fullName evidence="6">Diguanylate cyclase (GGDEF)-like protein/PAS domain S-box-containing protein</fullName>
    </submittedName>
</protein>
<dbReference type="Pfam" id="PF08447">
    <property type="entry name" value="PAS_3"/>
    <property type="match status" value="2"/>
</dbReference>
<dbReference type="PANTHER" id="PTHR44757">
    <property type="entry name" value="DIGUANYLATE CYCLASE DGCP"/>
    <property type="match status" value="1"/>
</dbReference>
<keyword evidence="1" id="KW-0812">Transmembrane</keyword>
<evidence type="ECO:0000256" key="1">
    <source>
        <dbReference type="SAM" id="Phobius"/>
    </source>
</evidence>
<dbReference type="PROSITE" id="PS50887">
    <property type="entry name" value="GGDEF"/>
    <property type="match status" value="1"/>
</dbReference>
<dbReference type="PANTHER" id="PTHR44757:SF2">
    <property type="entry name" value="BIOFILM ARCHITECTURE MAINTENANCE PROTEIN MBAA"/>
    <property type="match status" value="1"/>
</dbReference>
<evidence type="ECO:0000259" key="4">
    <source>
        <dbReference type="PROSITE" id="PS50883"/>
    </source>
</evidence>
<dbReference type="InterPro" id="IPR000014">
    <property type="entry name" value="PAS"/>
</dbReference>
<dbReference type="SUPFAM" id="SSF55785">
    <property type="entry name" value="PYP-like sensor domain (PAS domain)"/>
    <property type="match status" value="2"/>
</dbReference>
<dbReference type="SUPFAM" id="SSF141868">
    <property type="entry name" value="EAL domain-like"/>
    <property type="match status" value="1"/>
</dbReference>
<feature type="domain" description="EAL" evidence="4">
    <location>
        <begin position="468"/>
        <end position="721"/>
    </location>
</feature>
<dbReference type="InterPro" id="IPR052155">
    <property type="entry name" value="Biofilm_reg_signaling"/>
</dbReference>
<dbReference type="SMART" id="SM00086">
    <property type="entry name" value="PAC"/>
    <property type="match status" value="2"/>
</dbReference>
<dbReference type="RefSeq" id="WP_209863101.1">
    <property type="nucleotide sequence ID" value="NZ_JAGGLD010000004.1"/>
</dbReference>
<dbReference type="InterPro" id="IPR001610">
    <property type="entry name" value="PAC"/>
</dbReference>
<dbReference type="InterPro" id="IPR035965">
    <property type="entry name" value="PAS-like_dom_sf"/>
</dbReference>
<dbReference type="InterPro" id="IPR035919">
    <property type="entry name" value="EAL_sf"/>
</dbReference>
<dbReference type="Pfam" id="PF00990">
    <property type="entry name" value="GGDEF"/>
    <property type="match status" value="1"/>
</dbReference>
<dbReference type="SMART" id="SM00267">
    <property type="entry name" value="GGDEF"/>
    <property type="match status" value="1"/>
</dbReference>
<reference evidence="6 7" key="1">
    <citation type="submission" date="2021-03" db="EMBL/GenBank/DDBJ databases">
        <title>Genomic Encyclopedia of Type Strains, Phase IV (KMG-IV): sequencing the most valuable type-strain genomes for metagenomic binning, comparative biology and taxonomic classification.</title>
        <authorList>
            <person name="Goeker M."/>
        </authorList>
    </citation>
    <scope>NUCLEOTIDE SEQUENCE [LARGE SCALE GENOMIC DNA]</scope>
    <source>
        <strain evidence="6 7">DSM 26806</strain>
    </source>
</reference>
<dbReference type="Proteomes" id="UP001519288">
    <property type="component" value="Unassembled WGS sequence"/>
</dbReference>
<keyword evidence="7" id="KW-1185">Reference proteome</keyword>
<dbReference type="PROSITE" id="PS50112">
    <property type="entry name" value="PAS"/>
    <property type="match status" value="1"/>
</dbReference>
<evidence type="ECO:0000259" key="3">
    <source>
        <dbReference type="PROSITE" id="PS50113"/>
    </source>
</evidence>
<dbReference type="SUPFAM" id="SSF55073">
    <property type="entry name" value="Nucleotide cyclase"/>
    <property type="match status" value="1"/>
</dbReference>
<keyword evidence="1" id="KW-1133">Transmembrane helix</keyword>
<accession>A0ABS4JLU8</accession>
<evidence type="ECO:0000313" key="6">
    <source>
        <dbReference type="EMBL" id="MBP2001554.1"/>
    </source>
</evidence>
<dbReference type="EMBL" id="JAGGLD010000004">
    <property type="protein sequence ID" value="MBP2001554.1"/>
    <property type="molecule type" value="Genomic_DNA"/>
</dbReference>
<dbReference type="Gene3D" id="3.30.450.20">
    <property type="entry name" value="PAS domain"/>
    <property type="match status" value="2"/>
</dbReference>
<dbReference type="CDD" id="cd00130">
    <property type="entry name" value="PAS"/>
    <property type="match status" value="2"/>
</dbReference>
<dbReference type="InterPro" id="IPR043128">
    <property type="entry name" value="Rev_trsase/Diguanyl_cyclase"/>
</dbReference>
<dbReference type="Gene3D" id="3.30.70.270">
    <property type="match status" value="1"/>
</dbReference>
<dbReference type="CDD" id="cd01949">
    <property type="entry name" value="GGDEF"/>
    <property type="match status" value="1"/>
</dbReference>
<dbReference type="InterPro" id="IPR001633">
    <property type="entry name" value="EAL_dom"/>
</dbReference>
<dbReference type="InterPro" id="IPR000700">
    <property type="entry name" value="PAS-assoc_C"/>
</dbReference>
<dbReference type="SMART" id="SM00091">
    <property type="entry name" value="PAS"/>
    <property type="match status" value="2"/>
</dbReference>
<organism evidence="6 7">
    <name type="scientific">Paenibacillus shirakamiensis</name>
    <dbReference type="NCBI Taxonomy" id="1265935"/>
    <lineage>
        <taxon>Bacteria</taxon>
        <taxon>Bacillati</taxon>
        <taxon>Bacillota</taxon>
        <taxon>Bacilli</taxon>
        <taxon>Bacillales</taxon>
        <taxon>Paenibacillaceae</taxon>
        <taxon>Paenibacillus</taxon>
    </lineage>
</organism>
<feature type="domain" description="GGDEF" evidence="5">
    <location>
        <begin position="327"/>
        <end position="459"/>
    </location>
</feature>
<dbReference type="PROSITE" id="PS50883">
    <property type="entry name" value="EAL"/>
    <property type="match status" value="1"/>
</dbReference>
<evidence type="ECO:0000259" key="2">
    <source>
        <dbReference type="PROSITE" id="PS50112"/>
    </source>
</evidence>
<keyword evidence="1" id="KW-0472">Membrane</keyword>
<dbReference type="InterPro" id="IPR013655">
    <property type="entry name" value="PAS_fold_3"/>
</dbReference>
<gene>
    <name evidence="6" type="ORF">J2Z69_002599</name>
</gene>
<dbReference type="CDD" id="cd01948">
    <property type="entry name" value="EAL"/>
    <property type="match status" value="1"/>
</dbReference>
<feature type="transmembrane region" description="Helical" evidence="1">
    <location>
        <begin position="6"/>
        <end position="26"/>
    </location>
</feature>
<feature type="domain" description="PAS" evidence="2">
    <location>
        <begin position="171"/>
        <end position="242"/>
    </location>
</feature>
<evidence type="ECO:0000259" key="5">
    <source>
        <dbReference type="PROSITE" id="PS50887"/>
    </source>
</evidence>
<sequence>MNWVVGSFIFICVGLLGFLWTSYRLYQYKRRLHDSEERYHTASYGSDIIIWNMDIAKEKYYISDPWYALMGYVRGEFKGQLQSWRSLIHPEDRLSAEVARAAHMTGNQAIYRAEYRMRKKDGEYLWFEVRGKAIRDKYGTPLRMAGSIMDITASREKAVLLQLSHDEMKRKEEYHNLVLGVSNDGVWELNIEDRRIYLSPRLQDMLGYESLHYIDTDSLTKYIHPDDEEAIRTAAQQYFTNSSEYFQCEYRMRKAGGKYTWFLARGRGIFDENGKATRMAGSNTDIDELKKVQEQLQLLAYNDTLSGLPNRLYMLEELDRFFRQPEGGIAVFFIDMDNFKFINDTLGHKSGDQLIRLVSQRLSTYLPHEGMLFRWGGDEFVYLLKMTSCDNAKNIAEHIIRQFKQPILLNENQLHVSVSIGIATYPEDGNSAEELLKNADLAMYRSKRAGKGIYTLYDRSMHEDLTQRMLMDKHLRTALDQDEFSLYYQPQLSFETGQIVGFEALLRWSSPELGNVPPNLFVPVAEDNRLIISIGEWVMITACAFMKDLHNKGYTECRISVNISVIQMAQDDFISTVLDILEDTGLAPSFLELEITESIFMDSYEIIIYKLEILRSLGVRIALDDFGTGYSSLSYLKQLPISTLKIDKSFIDNLPDESKNRSLTEAIIVMGHKLGLEIVAEGVESYKQLAFLKESGCDHIQGYFLSRPVEESQVPVLMEKY</sequence>
<dbReference type="NCBIfam" id="TIGR00229">
    <property type="entry name" value="sensory_box"/>
    <property type="match status" value="2"/>
</dbReference>
<name>A0ABS4JLU8_9BACL</name>
<comment type="caution">
    <text evidence="6">The sequence shown here is derived from an EMBL/GenBank/DDBJ whole genome shotgun (WGS) entry which is preliminary data.</text>
</comment>
<dbReference type="SMART" id="SM00052">
    <property type="entry name" value="EAL"/>
    <property type="match status" value="1"/>
</dbReference>
<feature type="domain" description="PAC" evidence="3">
    <location>
        <begin position="246"/>
        <end position="298"/>
    </location>
</feature>